<dbReference type="Gene3D" id="3.40.605.10">
    <property type="entry name" value="Aldehyde Dehydrogenase, Chain A, domain 1"/>
    <property type="match status" value="1"/>
</dbReference>
<evidence type="ECO:0000313" key="8">
    <source>
        <dbReference type="Proteomes" id="UP001500908"/>
    </source>
</evidence>
<comment type="caution">
    <text evidence="7">The sequence shown here is derived from an EMBL/GenBank/DDBJ whole genome shotgun (WGS) entry which is preliminary data.</text>
</comment>
<dbReference type="InterPro" id="IPR016162">
    <property type="entry name" value="Ald_DH_N"/>
</dbReference>
<gene>
    <name evidence="7" type="ORF">GCM10022402_31390</name>
</gene>
<dbReference type="CDD" id="cd07152">
    <property type="entry name" value="ALDH_BenzADH"/>
    <property type="match status" value="1"/>
</dbReference>
<feature type="domain" description="Aldehyde dehydrogenase" evidence="6">
    <location>
        <begin position="18"/>
        <end position="475"/>
    </location>
</feature>
<dbReference type="InterPro" id="IPR029510">
    <property type="entry name" value="Ald_DH_CS_GLU"/>
</dbReference>
<evidence type="ECO:0000256" key="5">
    <source>
        <dbReference type="RuleBase" id="RU003345"/>
    </source>
</evidence>
<dbReference type="RefSeq" id="WP_344972460.1">
    <property type="nucleotide sequence ID" value="NZ_BAABDD010000014.1"/>
</dbReference>
<evidence type="ECO:0000256" key="1">
    <source>
        <dbReference type="ARBA" id="ARBA00009986"/>
    </source>
</evidence>
<feature type="active site" evidence="4">
    <location>
        <position position="252"/>
    </location>
</feature>
<keyword evidence="8" id="KW-1185">Reference proteome</keyword>
<dbReference type="InterPro" id="IPR015590">
    <property type="entry name" value="Aldehyde_DH_dom"/>
</dbReference>
<evidence type="ECO:0000256" key="3">
    <source>
        <dbReference type="ARBA" id="ARBA00023027"/>
    </source>
</evidence>
<keyword evidence="2 5" id="KW-0560">Oxidoreductase</keyword>
<keyword evidence="3" id="KW-0520">NAD</keyword>
<dbReference type="Proteomes" id="UP001500908">
    <property type="component" value="Unassembled WGS sequence"/>
</dbReference>
<reference evidence="8" key="1">
    <citation type="journal article" date="2019" name="Int. J. Syst. Evol. Microbiol.">
        <title>The Global Catalogue of Microorganisms (GCM) 10K type strain sequencing project: providing services to taxonomists for standard genome sequencing and annotation.</title>
        <authorList>
            <consortium name="The Broad Institute Genomics Platform"/>
            <consortium name="The Broad Institute Genome Sequencing Center for Infectious Disease"/>
            <person name="Wu L."/>
            <person name="Ma J."/>
        </authorList>
    </citation>
    <scope>NUCLEOTIDE SEQUENCE [LARGE SCALE GENOMIC DNA]</scope>
    <source>
        <strain evidence="8">JCM 17137</strain>
    </source>
</reference>
<comment type="similarity">
    <text evidence="1 5">Belongs to the aldehyde dehydrogenase family.</text>
</comment>
<evidence type="ECO:0000313" key="7">
    <source>
        <dbReference type="EMBL" id="GAA3749954.1"/>
    </source>
</evidence>
<evidence type="ECO:0000256" key="2">
    <source>
        <dbReference type="ARBA" id="ARBA00023002"/>
    </source>
</evidence>
<dbReference type="EMBL" id="BAABDD010000014">
    <property type="protein sequence ID" value="GAA3749954.1"/>
    <property type="molecule type" value="Genomic_DNA"/>
</dbReference>
<proteinExistence type="inferred from homology"/>
<accession>A0ABP7FX09</accession>
<dbReference type="Gene3D" id="3.40.309.10">
    <property type="entry name" value="Aldehyde Dehydrogenase, Chain A, domain 2"/>
    <property type="match status" value="1"/>
</dbReference>
<evidence type="ECO:0000256" key="4">
    <source>
        <dbReference type="PROSITE-ProRule" id="PRU10007"/>
    </source>
</evidence>
<dbReference type="PANTHER" id="PTHR42986">
    <property type="entry name" value="BENZALDEHYDE DEHYDROGENASE YFMT"/>
    <property type="match status" value="1"/>
</dbReference>
<dbReference type="PANTHER" id="PTHR42986:SF1">
    <property type="entry name" value="BENZALDEHYDE DEHYDROGENASE YFMT"/>
    <property type="match status" value="1"/>
</dbReference>
<dbReference type="Pfam" id="PF00171">
    <property type="entry name" value="Aldedh"/>
    <property type="match status" value="1"/>
</dbReference>
<sequence>MSMFDSNVWSGQIFTGRWQAAQGGDAPVVAPATGAEVARIGSANEADVAASATAAARAQRDWAAASFEERAAVLRRAGALFEERAAEISAWLVREAGSAAGKAAFENHLAATESYESAALASQPIGEVLRTAKPRLSLARRVPAGVVGVIAPFNFPLILGMRSVAPALALGNAVVLKPDPRTAVSGGAVIAEIFREAGLPEGVLHVLPGGGEAGAALVADPHVRVISFTGSTAAGRKVGEAAGRHLKRAHLELGGNSPLIVLDDVDVEHAVSVGAWGSFLHQGQICMTTGRHLVHSSIADEYVERLAAKAEGLPVGDPEAGEVALGPIIDAGQRDSVHSLVTRSSQAGARVAAGGTYEGLFYRPTVLADVTETTPAFAEEVFGPVAPVIRFDSAEEAANIASASDYGLSLGILTSNPMRGYELADRIPAGLVHINDQTVDDEAVAPFGGVGASGTGSRFGGTTANIEAFTETQWVTMRADVARYPF</sequence>
<dbReference type="SUPFAM" id="SSF53720">
    <property type="entry name" value="ALDH-like"/>
    <property type="match status" value="1"/>
</dbReference>
<name>A0ABP7FX09_9ACTN</name>
<dbReference type="InterPro" id="IPR016163">
    <property type="entry name" value="Ald_DH_C"/>
</dbReference>
<organism evidence="7 8">
    <name type="scientific">Salinactinospora qingdaonensis</name>
    <dbReference type="NCBI Taxonomy" id="702744"/>
    <lineage>
        <taxon>Bacteria</taxon>
        <taxon>Bacillati</taxon>
        <taxon>Actinomycetota</taxon>
        <taxon>Actinomycetes</taxon>
        <taxon>Streptosporangiales</taxon>
        <taxon>Nocardiopsidaceae</taxon>
        <taxon>Salinactinospora</taxon>
    </lineage>
</organism>
<dbReference type="PROSITE" id="PS00687">
    <property type="entry name" value="ALDEHYDE_DEHYDR_GLU"/>
    <property type="match status" value="1"/>
</dbReference>
<dbReference type="InterPro" id="IPR016161">
    <property type="entry name" value="Ald_DH/histidinol_DH"/>
</dbReference>
<evidence type="ECO:0000259" key="6">
    <source>
        <dbReference type="Pfam" id="PF00171"/>
    </source>
</evidence>
<protein>
    <submittedName>
        <fullName evidence="7">Benzaldehyde dehydrogenase</fullName>
    </submittedName>
</protein>